<reference evidence="1" key="2">
    <citation type="submission" date="2018-05" db="EMBL/GenBank/DDBJ databases">
        <title>OgluRS3 (Oryza glumaepatula Reference Sequence Version 3).</title>
        <authorList>
            <person name="Zhang J."/>
            <person name="Kudrna D."/>
            <person name="Lee S."/>
            <person name="Talag J."/>
            <person name="Welchert J."/>
            <person name="Wing R.A."/>
        </authorList>
    </citation>
    <scope>NUCLEOTIDE SEQUENCE [LARGE SCALE GENOMIC DNA]</scope>
</reference>
<evidence type="ECO:0000313" key="2">
    <source>
        <dbReference type="Proteomes" id="UP000026961"/>
    </source>
</evidence>
<evidence type="ECO:0000313" key="1">
    <source>
        <dbReference type="EnsemblPlants" id="OGLUM09G02270.1"/>
    </source>
</evidence>
<dbReference type="EnsemblPlants" id="OGLUM09G02270.1">
    <property type="protein sequence ID" value="OGLUM09G02270.1"/>
    <property type="gene ID" value="OGLUM09G02270"/>
</dbReference>
<protein>
    <submittedName>
        <fullName evidence="1">Uncharacterized protein</fullName>
    </submittedName>
</protein>
<dbReference type="Proteomes" id="UP000026961">
    <property type="component" value="Chromosome 9"/>
</dbReference>
<proteinExistence type="predicted"/>
<reference evidence="1" key="1">
    <citation type="submission" date="2015-04" db="UniProtKB">
        <authorList>
            <consortium name="EnsemblPlants"/>
        </authorList>
    </citation>
    <scope>IDENTIFICATION</scope>
</reference>
<accession>A0A0E0AZZ2</accession>
<keyword evidence="2" id="KW-1185">Reference proteome</keyword>
<sequence>MEHIPERGSPIRFKRRNWKPKITSWGEERAWDGVANNKRLLRLSRTTSGRKEEARGCSAAQLIGDEDCG</sequence>
<organism evidence="1">
    <name type="scientific">Oryza glumipatula</name>
    <dbReference type="NCBI Taxonomy" id="40148"/>
    <lineage>
        <taxon>Eukaryota</taxon>
        <taxon>Viridiplantae</taxon>
        <taxon>Streptophyta</taxon>
        <taxon>Embryophyta</taxon>
        <taxon>Tracheophyta</taxon>
        <taxon>Spermatophyta</taxon>
        <taxon>Magnoliopsida</taxon>
        <taxon>Liliopsida</taxon>
        <taxon>Poales</taxon>
        <taxon>Poaceae</taxon>
        <taxon>BOP clade</taxon>
        <taxon>Oryzoideae</taxon>
        <taxon>Oryzeae</taxon>
        <taxon>Oryzinae</taxon>
        <taxon>Oryza</taxon>
    </lineage>
</organism>
<dbReference type="AlphaFoldDB" id="A0A0E0AZZ2"/>
<name>A0A0E0AZZ2_9ORYZ</name>
<dbReference type="Gramene" id="OGLUM09G02270.1">
    <property type="protein sequence ID" value="OGLUM09G02270.1"/>
    <property type="gene ID" value="OGLUM09G02270"/>
</dbReference>
<dbReference type="HOGENOM" id="CLU_2779991_0_0_1"/>